<proteinExistence type="predicted"/>
<dbReference type="AlphaFoldDB" id="A0A0F8ZS12"/>
<organism evidence="1">
    <name type="scientific">marine sediment metagenome</name>
    <dbReference type="NCBI Taxonomy" id="412755"/>
    <lineage>
        <taxon>unclassified sequences</taxon>
        <taxon>metagenomes</taxon>
        <taxon>ecological metagenomes</taxon>
    </lineage>
</organism>
<feature type="non-terminal residue" evidence="1">
    <location>
        <position position="93"/>
    </location>
</feature>
<reference evidence="1" key="1">
    <citation type="journal article" date="2015" name="Nature">
        <title>Complex archaea that bridge the gap between prokaryotes and eukaryotes.</title>
        <authorList>
            <person name="Spang A."/>
            <person name="Saw J.H."/>
            <person name="Jorgensen S.L."/>
            <person name="Zaremba-Niedzwiedzka K."/>
            <person name="Martijn J."/>
            <person name="Lind A.E."/>
            <person name="van Eijk R."/>
            <person name="Schleper C."/>
            <person name="Guy L."/>
            <person name="Ettema T.J."/>
        </authorList>
    </citation>
    <scope>NUCLEOTIDE SEQUENCE</scope>
</reference>
<evidence type="ECO:0000313" key="1">
    <source>
        <dbReference type="EMBL" id="KKK96642.1"/>
    </source>
</evidence>
<comment type="caution">
    <text evidence="1">The sequence shown here is derived from an EMBL/GenBank/DDBJ whole genome shotgun (WGS) entry which is preliminary data.</text>
</comment>
<gene>
    <name evidence="1" type="ORF">LCGC14_2660710</name>
</gene>
<sequence length="93" mass="10654">MWLFLPIGFYSIVCPRENAGRGPDVDTTKVMIRARVREHLEALRKRLSANAQPKIIESPHADYPYRLIVPKAAWTAALSELIAEQEYVNFKNT</sequence>
<dbReference type="EMBL" id="LAZR01046389">
    <property type="protein sequence ID" value="KKK96642.1"/>
    <property type="molecule type" value="Genomic_DNA"/>
</dbReference>
<accession>A0A0F8ZS12</accession>
<name>A0A0F8ZS12_9ZZZZ</name>
<protein>
    <submittedName>
        <fullName evidence="1">Uncharacterized protein</fullName>
    </submittedName>
</protein>